<comment type="caution">
    <text evidence="10">The sequence shown here is derived from an EMBL/GenBank/DDBJ whole genome shotgun (WGS) entry which is preliminary data.</text>
</comment>
<evidence type="ECO:0000256" key="7">
    <source>
        <dbReference type="ARBA" id="ARBA00023136"/>
    </source>
</evidence>
<evidence type="ECO:0000256" key="3">
    <source>
        <dbReference type="ARBA" id="ARBA00022692"/>
    </source>
</evidence>
<comment type="subcellular location">
    <subcellularLocation>
        <location evidence="1">Cell membrane</location>
    </subcellularLocation>
</comment>
<evidence type="ECO:0000313" key="11">
    <source>
        <dbReference type="Proteomes" id="UP000176101"/>
    </source>
</evidence>
<dbReference type="InterPro" id="IPR043760">
    <property type="entry name" value="PycTM_dom"/>
</dbReference>
<feature type="domain" description="Pycsar effector protein" evidence="9">
    <location>
        <begin position="9"/>
        <end position="145"/>
    </location>
</feature>
<keyword evidence="4" id="KW-0547">Nucleotide-binding</keyword>
<protein>
    <recommendedName>
        <fullName evidence="9">Pycsar effector protein domain-containing protein</fullName>
    </recommendedName>
</protein>
<evidence type="ECO:0000256" key="2">
    <source>
        <dbReference type="ARBA" id="ARBA00022475"/>
    </source>
</evidence>
<reference evidence="10 11" key="1">
    <citation type="journal article" date="2016" name="Front. Microbiol.">
        <title>Comparative Genomics Analysis of Streptomyces Species Reveals Their Adaptation to the Marine Environment and Their Diversity at the Genomic Level.</title>
        <authorList>
            <person name="Tian X."/>
            <person name="Zhang Z."/>
            <person name="Yang T."/>
            <person name="Chen M."/>
            <person name="Li J."/>
            <person name="Chen F."/>
            <person name="Yang J."/>
            <person name="Li W."/>
            <person name="Zhang B."/>
            <person name="Zhang Z."/>
            <person name="Wu J."/>
            <person name="Zhang C."/>
            <person name="Long L."/>
            <person name="Xiao J."/>
        </authorList>
    </citation>
    <scope>NUCLEOTIDE SEQUENCE [LARGE SCALE GENOMIC DNA]</scope>
    <source>
        <strain evidence="10 11">SCSIO 02100</strain>
    </source>
</reference>
<dbReference type="PATRIC" id="fig|1075402.3.peg.939"/>
<keyword evidence="7 8" id="KW-0472">Membrane</keyword>
<dbReference type="Proteomes" id="UP000176101">
    <property type="component" value="Unassembled WGS sequence"/>
</dbReference>
<sequence>MTYSLDSSLTAAHADVKAEIARTDTKASLLFAFTGAVLAGLGTVAASVRVPLAAMVPGVAGLTVLVAACTVLLSVIRPRLTPCEGTFPHWASLDAAGVRADLGTDRRADAVTVLARIAVAKHKGVARAVDLTRIAGGLFAVAAAITVVGSAL</sequence>
<evidence type="ECO:0000256" key="6">
    <source>
        <dbReference type="ARBA" id="ARBA00023118"/>
    </source>
</evidence>
<keyword evidence="5 8" id="KW-1133">Transmembrane helix</keyword>
<evidence type="ECO:0000313" key="10">
    <source>
        <dbReference type="EMBL" id="OEU95478.1"/>
    </source>
</evidence>
<feature type="transmembrane region" description="Helical" evidence="8">
    <location>
        <begin position="54"/>
        <end position="76"/>
    </location>
</feature>
<dbReference type="EMBL" id="LJGU01000151">
    <property type="protein sequence ID" value="OEU95478.1"/>
    <property type="molecule type" value="Genomic_DNA"/>
</dbReference>
<dbReference type="GO" id="GO:0000166">
    <property type="term" value="F:nucleotide binding"/>
    <property type="evidence" value="ECO:0007669"/>
    <property type="project" value="UniProtKB-KW"/>
</dbReference>
<organism evidence="10 11">
    <name type="scientific">Streptomyces oceani</name>
    <dbReference type="NCBI Taxonomy" id="1075402"/>
    <lineage>
        <taxon>Bacteria</taxon>
        <taxon>Bacillati</taxon>
        <taxon>Actinomycetota</taxon>
        <taxon>Actinomycetes</taxon>
        <taxon>Kitasatosporales</taxon>
        <taxon>Streptomycetaceae</taxon>
        <taxon>Streptomyces</taxon>
    </lineage>
</organism>
<evidence type="ECO:0000256" key="8">
    <source>
        <dbReference type="SAM" id="Phobius"/>
    </source>
</evidence>
<evidence type="ECO:0000256" key="1">
    <source>
        <dbReference type="ARBA" id="ARBA00004236"/>
    </source>
</evidence>
<feature type="transmembrane region" description="Helical" evidence="8">
    <location>
        <begin position="131"/>
        <end position="151"/>
    </location>
</feature>
<feature type="transmembrane region" description="Helical" evidence="8">
    <location>
        <begin position="27"/>
        <end position="48"/>
    </location>
</feature>
<evidence type="ECO:0000259" key="9">
    <source>
        <dbReference type="Pfam" id="PF18967"/>
    </source>
</evidence>
<dbReference type="RefSeq" id="WP_070198713.1">
    <property type="nucleotide sequence ID" value="NZ_LJGU01000151.1"/>
</dbReference>
<accession>A0A1E7JVY8</accession>
<keyword evidence="6" id="KW-0051">Antiviral defense</keyword>
<keyword evidence="11" id="KW-1185">Reference proteome</keyword>
<dbReference type="OrthoDB" id="4333329at2"/>
<dbReference type="AlphaFoldDB" id="A0A1E7JVY8"/>
<dbReference type="Pfam" id="PF18967">
    <property type="entry name" value="PycTM"/>
    <property type="match status" value="1"/>
</dbReference>
<evidence type="ECO:0000256" key="4">
    <source>
        <dbReference type="ARBA" id="ARBA00022741"/>
    </source>
</evidence>
<evidence type="ECO:0000256" key="5">
    <source>
        <dbReference type="ARBA" id="ARBA00022989"/>
    </source>
</evidence>
<keyword evidence="2" id="KW-1003">Cell membrane</keyword>
<keyword evidence="3 8" id="KW-0812">Transmembrane</keyword>
<gene>
    <name evidence="10" type="ORF">AN216_23520</name>
</gene>
<dbReference type="STRING" id="1075402.AN216_23520"/>
<proteinExistence type="predicted"/>
<name>A0A1E7JVY8_9ACTN</name>
<dbReference type="GO" id="GO:0051607">
    <property type="term" value="P:defense response to virus"/>
    <property type="evidence" value="ECO:0007669"/>
    <property type="project" value="UniProtKB-KW"/>
</dbReference>
<dbReference type="GO" id="GO:0005886">
    <property type="term" value="C:plasma membrane"/>
    <property type="evidence" value="ECO:0007669"/>
    <property type="project" value="UniProtKB-SubCell"/>
</dbReference>